<dbReference type="InterPro" id="IPR025334">
    <property type="entry name" value="DUF4240"/>
</dbReference>
<reference evidence="3" key="1">
    <citation type="journal article" date="2019" name="Int. J. Syst. Evol. Microbiol.">
        <title>The Global Catalogue of Microorganisms (GCM) 10K type strain sequencing project: providing services to taxonomists for standard genome sequencing and annotation.</title>
        <authorList>
            <consortium name="The Broad Institute Genomics Platform"/>
            <consortium name="The Broad Institute Genome Sequencing Center for Infectious Disease"/>
            <person name="Wu L."/>
            <person name="Ma J."/>
        </authorList>
    </citation>
    <scope>NUCLEOTIDE SEQUENCE [LARGE SCALE GENOMIC DNA]</scope>
    <source>
        <strain evidence="3">JCM 13850</strain>
    </source>
</reference>
<keyword evidence="3" id="KW-1185">Reference proteome</keyword>
<dbReference type="Proteomes" id="UP001501020">
    <property type="component" value="Unassembled WGS sequence"/>
</dbReference>
<dbReference type="Pfam" id="PF14024">
    <property type="entry name" value="DUF4240"/>
    <property type="match status" value="1"/>
</dbReference>
<dbReference type="RefSeq" id="WP_344272098.1">
    <property type="nucleotide sequence ID" value="NZ_BAAAMR010000049.1"/>
</dbReference>
<comment type="caution">
    <text evidence="2">The sequence shown here is derived from an EMBL/GenBank/DDBJ whole genome shotgun (WGS) entry which is preliminary data.</text>
</comment>
<dbReference type="EMBL" id="BAAAMR010000049">
    <property type="protein sequence ID" value="GAA2148559.1"/>
    <property type="molecule type" value="Genomic_DNA"/>
</dbReference>
<gene>
    <name evidence="2" type="ORF">GCM10009727_51580</name>
</gene>
<organism evidence="2 3">
    <name type="scientific">Actinomadura napierensis</name>
    <dbReference type="NCBI Taxonomy" id="267854"/>
    <lineage>
        <taxon>Bacteria</taxon>
        <taxon>Bacillati</taxon>
        <taxon>Actinomycetota</taxon>
        <taxon>Actinomycetes</taxon>
        <taxon>Streptosporangiales</taxon>
        <taxon>Thermomonosporaceae</taxon>
        <taxon>Actinomadura</taxon>
    </lineage>
</organism>
<sequence>MTPEEFWTIVEGARSHPEPTHAALINQLAARSLEDILDFQERFDELEALVKRWDVWAAAYLIGGGCSDDAFSVFRAGLIALGHDWFERAVRLPDALADHPAVTGTIEELDRPIFYEAFQFAASSAYERRSGDGDAFWEALQAREEAAEAIGHDMGEDFDFDDSAEMHRCLPRLASLFLPTG</sequence>
<evidence type="ECO:0000313" key="2">
    <source>
        <dbReference type="EMBL" id="GAA2148559.1"/>
    </source>
</evidence>
<evidence type="ECO:0000259" key="1">
    <source>
        <dbReference type="Pfam" id="PF14024"/>
    </source>
</evidence>
<feature type="domain" description="DUF4240" evidence="1">
    <location>
        <begin position="1"/>
        <end position="128"/>
    </location>
</feature>
<evidence type="ECO:0000313" key="3">
    <source>
        <dbReference type="Proteomes" id="UP001501020"/>
    </source>
</evidence>
<protein>
    <submittedName>
        <fullName evidence="2">DUF4240 domain-containing protein</fullName>
    </submittedName>
</protein>
<name>A0ABP5LL77_9ACTN</name>
<accession>A0ABP5LL77</accession>
<proteinExistence type="predicted"/>